<dbReference type="RefSeq" id="WP_034625259.1">
    <property type="nucleotide sequence ID" value="NZ_JRJU01000001.1"/>
</dbReference>
<evidence type="ECO:0000256" key="4">
    <source>
        <dbReference type="ARBA" id="ARBA00022605"/>
    </source>
</evidence>
<dbReference type="InterPro" id="IPR001086">
    <property type="entry name" value="Preph_deHydtase"/>
</dbReference>
<protein>
    <recommendedName>
        <fullName evidence="3 10">Prephenate dehydratase</fullName>
        <shortName evidence="10">PDT</shortName>
        <ecNumber evidence="2 10">4.2.1.51</ecNumber>
    </recommendedName>
</protein>
<keyword evidence="6 10" id="KW-0584">Phenylalanine biosynthesis</keyword>
<dbReference type="PROSITE" id="PS51671">
    <property type="entry name" value="ACT"/>
    <property type="match status" value="1"/>
</dbReference>
<dbReference type="EMBL" id="JRJU01000001">
    <property type="protein sequence ID" value="KHF42017.1"/>
    <property type="molecule type" value="Genomic_DNA"/>
</dbReference>
<dbReference type="SUPFAM" id="SSF53850">
    <property type="entry name" value="Periplasmic binding protein-like II"/>
    <property type="match status" value="1"/>
</dbReference>
<dbReference type="GO" id="GO:0009094">
    <property type="term" value="P:L-phenylalanine biosynthetic process"/>
    <property type="evidence" value="ECO:0007669"/>
    <property type="project" value="UniProtKB-UniPathway"/>
</dbReference>
<proteinExistence type="predicted"/>
<dbReference type="InterPro" id="IPR045865">
    <property type="entry name" value="ACT-like_dom_sf"/>
</dbReference>
<dbReference type="UniPathway" id="UPA00121">
    <property type="reaction ID" value="UER00345"/>
</dbReference>
<dbReference type="Gene3D" id="3.40.190.10">
    <property type="entry name" value="Periplasmic binding protein-like II"/>
    <property type="match status" value="2"/>
</dbReference>
<dbReference type="GO" id="GO:0005737">
    <property type="term" value="C:cytoplasm"/>
    <property type="evidence" value="ECO:0007669"/>
    <property type="project" value="TreeGrafter"/>
</dbReference>
<feature type="domain" description="Prephenate dehydratase" evidence="11">
    <location>
        <begin position="2"/>
        <end position="180"/>
    </location>
</feature>
<feature type="site" description="Essential for prephenate dehydratase activity" evidence="9">
    <location>
        <position position="173"/>
    </location>
</feature>
<dbReference type="PIRSF" id="PIRSF001500">
    <property type="entry name" value="Chor_mut_pdt_Ppr"/>
    <property type="match status" value="1"/>
</dbReference>
<evidence type="ECO:0000313" key="14">
    <source>
        <dbReference type="Proteomes" id="UP000030832"/>
    </source>
</evidence>
<evidence type="ECO:0000256" key="10">
    <source>
        <dbReference type="RuleBase" id="RU361254"/>
    </source>
</evidence>
<dbReference type="InterPro" id="IPR008242">
    <property type="entry name" value="Chor_mutase/pphenate_deHydtase"/>
</dbReference>
<dbReference type="FunFam" id="3.40.190.10:FF:000034">
    <property type="entry name" value="Chorismate mutase/prephenate dehydratase"/>
    <property type="match status" value="1"/>
</dbReference>
<dbReference type="CDD" id="cd04905">
    <property type="entry name" value="ACT_CM-PDT"/>
    <property type="match status" value="1"/>
</dbReference>
<dbReference type="PROSITE" id="PS51171">
    <property type="entry name" value="PREPHENATE_DEHYDR_3"/>
    <property type="match status" value="1"/>
</dbReference>
<dbReference type="eggNOG" id="COG0077">
    <property type="taxonomic scope" value="Bacteria"/>
</dbReference>
<dbReference type="STRING" id="333138.LQ50_01640"/>
<dbReference type="Pfam" id="PF00800">
    <property type="entry name" value="PDT"/>
    <property type="match status" value="1"/>
</dbReference>
<keyword evidence="5 10" id="KW-0057">Aromatic amino acid biosynthesis</keyword>
<dbReference type="GO" id="GO:0004664">
    <property type="term" value="F:prephenate dehydratase activity"/>
    <property type="evidence" value="ECO:0007669"/>
    <property type="project" value="UniProtKB-UniRule"/>
</dbReference>
<feature type="domain" description="ACT" evidence="12">
    <location>
        <begin position="199"/>
        <end position="276"/>
    </location>
</feature>
<keyword evidence="7 10" id="KW-0456">Lyase</keyword>
<dbReference type="PANTHER" id="PTHR21022:SF19">
    <property type="entry name" value="PREPHENATE DEHYDRATASE-RELATED"/>
    <property type="match status" value="1"/>
</dbReference>
<evidence type="ECO:0000256" key="3">
    <source>
        <dbReference type="ARBA" id="ARBA00021872"/>
    </source>
</evidence>
<comment type="caution">
    <text evidence="13">The sequence shown here is derived from an EMBL/GenBank/DDBJ whole genome shotgun (WGS) entry which is preliminary data.</text>
</comment>
<evidence type="ECO:0000256" key="9">
    <source>
        <dbReference type="PIRSR" id="PIRSR001500-2"/>
    </source>
</evidence>
<evidence type="ECO:0000256" key="8">
    <source>
        <dbReference type="ARBA" id="ARBA00047848"/>
    </source>
</evidence>
<dbReference type="Pfam" id="PF01842">
    <property type="entry name" value="ACT"/>
    <property type="match status" value="1"/>
</dbReference>
<dbReference type="SUPFAM" id="SSF55021">
    <property type="entry name" value="ACT-like"/>
    <property type="match status" value="1"/>
</dbReference>
<dbReference type="FunFam" id="3.30.70.260:FF:000012">
    <property type="entry name" value="Prephenate dehydratase"/>
    <property type="match status" value="1"/>
</dbReference>
<keyword evidence="4 10" id="KW-0028">Amino-acid biosynthesis</keyword>
<organism evidence="13 14">
    <name type="scientific">Halalkalibacter okhensis</name>
    <dbReference type="NCBI Taxonomy" id="333138"/>
    <lineage>
        <taxon>Bacteria</taxon>
        <taxon>Bacillati</taxon>
        <taxon>Bacillota</taxon>
        <taxon>Bacilli</taxon>
        <taxon>Bacillales</taxon>
        <taxon>Bacillaceae</taxon>
        <taxon>Halalkalibacter</taxon>
    </lineage>
</organism>
<evidence type="ECO:0000313" key="13">
    <source>
        <dbReference type="EMBL" id="KHF42017.1"/>
    </source>
</evidence>
<comment type="catalytic activity">
    <reaction evidence="8 10">
        <text>prephenate + H(+) = 3-phenylpyruvate + CO2 + H2O</text>
        <dbReference type="Rhea" id="RHEA:21648"/>
        <dbReference type="ChEBI" id="CHEBI:15377"/>
        <dbReference type="ChEBI" id="CHEBI:15378"/>
        <dbReference type="ChEBI" id="CHEBI:16526"/>
        <dbReference type="ChEBI" id="CHEBI:18005"/>
        <dbReference type="ChEBI" id="CHEBI:29934"/>
        <dbReference type="EC" id="4.2.1.51"/>
    </reaction>
</comment>
<dbReference type="EC" id="4.2.1.51" evidence="2 10"/>
<dbReference type="NCBIfam" id="NF008865">
    <property type="entry name" value="PRK11898.1"/>
    <property type="match status" value="1"/>
</dbReference>
<dbReference type="Gene3D" id="3.30.70.260">
    <property type="match status" value="1"/>
</dbReference>
<evidence type="ECO:0000256" key="2">
    <source>
        <dbReference type="ARBA" id="ARBA00013147"/>
    </source>
</evidence>
<evidence type="ECO:0000256" key="6">
    <source>
        <dbReference type="ARBA" id="ARBA00023222"/>
    </source>
</evidence>
<evidence type="ECO:0000256" key="1">
    <source>
        <dbReference type="ARBA" id="ARBA00004741"/>
    </source>
</evidence>
<gene>
    <name evidence="10" type="primary">pheA</name>
    <name evidence="13" type="ORF">LQ50_01640</name>
</gene>
<accession>A0A0B0IMB4</accession>
<evidence type="ECO:0000256" key="5">
    <source>
        <dbReference type="ARBA" id="ARBA00023141"/>
    </source>
</evidence>
<dbReference type="FunFam" id="3.40.190.10:FF:000064">
    <property type="entry name" value="Prephenate dehydratase"/>
    <property type="match status" value="1"/>
</dbReference>
<evidence type="ECO:0000256" key="7">
    <source>
        <dbReference type="ARBA" id="ARBA00023239"/>
    </source>
</evidence>
<evidence type="ECO:0000259" key="11">
    <source>
        <dbReference type="PROSITE" id="PS51171"/>
    </source>
</evidence>
<dbReference type="CDD" id="cd13633">
    <property type="entry name" value="PBP2_Sa-PDT_like"/>
    <property type="match status" value="1"/>
</dbReference>
<dbReference type="PANTHER" id="PTHR21022">
    <property type="entry name" value="PREPHENATE DEHYDRATASE P PROTEIN"/>
    <property type="match status" value="1"/>
</dbReference>
<dbReference type="Proteomes" id="UP000030832">
    <property type="component" value="Unassembled WGS sequence"/>
</dbReference>
<keyword evidence="14" id="KW-1185">Reference proteome</keyword>
<sequence>MKIGFLGPKGTFTEMAARGLFETGDFIPFRTIPSCMDAVATEEVQVAVVPVENAIEGSVNMTLDYLIHKQRLPIIGGITVPIEQHLLVNPDYQGEKIDKIVSHPHAIAQCHEFLQAYYPNAEWEYMNSTGAAAEYVKNHPDLAIAAIANETAAQEYQLKMAHTNIHDFENNGTSFVVLSKESVGVSYKGSAYTEDKTTLMVTLPSDYSGALHQVLSAFAWRKLNLTKIESRPTKTGLGNYFFIIDVEGAMDDVLIPGVVSEIEALGCGVDILGSYPCYTMARNKANV</sequence>
<dbReference type="AlphaFoldDB" id="A0A0B0IMB4"/>
<dbReference type="OrthoDB" id="9802281at2"/>
<name>A0A0B0IMB4_9BACI</name>
<comment type="pathway">
    <text evidence="1 10">Amino-acid biosynthesis; L-phenylalanine biosynthesis; phenylpyruvate from prephenate: step 1/1.</text>
</comment>
<evidence type="ECO:0000259" key="12">
    <source>
        <dbReference type="PROSITE" id="PS51671"/>
    </source>
</evidence>
<reference evidence="13 14" key="1">
    <citation type="submission" date="2014-09" db="EMBL/GenBank/DDBJ databases">
        <title>Genome sequencing and annotation of Bacillus Okhensis strain Kh10-101T.</title>
        <authorList>
            <person name="Prakash J.S."/>
        </authorList>
    </citation>
    <scope>NUCLEOTIDE SEQUENCE [LARGE SCALE GENOMIC DNA]</scope>
    <source>
        <strain evidence="14">Kh10-101T</strain>
    </source>
</reference>
<dbReference type="PROSITE" id="PS00858">
    <property type="entry name" value="PREPHENATE_DEHYDR_2"/>
    <property type="match status" value="1"/>
</dbReference>
<dbReference type="InterPro" id="IPR018528">
    <property type="entry name" value="Preph_deHydtase_CS"/>
</dbReference>
<dbReference type="InterPro" id="IPR002912">
    <property type="entry name" value="ACT_dom"/>
</dbReference>